<dbReference type="PANTHER" id="PTHR35218">
    <property type="entry name" value="RNASE H DOMAIN-CONTAINING PROTEIN"/>
    <property type="match status" value="1"/>
</dbReference>
<dbReference type="Gene3D" id="3.60.10.10">
    <property type="entry name" value="Endonuclease/exonuclease/phosphatase"/>
    <property type="match status" value="1"/>
</dbReference>
<proteinExistence type="predicted"/>
<dbReference type="Pfam" id="PF03372">
    <property type="entry name" value="Exo_endo_phos"/>
    <property type="match status" value="1"/>
</dbReference>
<name>A0A2P5XZD7_GOSBA</name>
<sequence>MKFMCWNCCGMGNPVKIRELKQLLVANNPDIIFLSETKMNGNDFRIVQNKCRMQNGLTVNSEGRSGGLALMWKERTNFSIQSYSKHHIDSVVKVENNKNMCVTGFYGHANPNLRNSSWDILRRVGDSVREDWVVGGTLTLFLMMLRKRVAIGVDIKPDSGWFTWVNNRSGGGLIKERIDRFLSSVSLVENFPFIATKVVRQTQSDHDPILLDLWGHRPKDHPNDHRLSFKFGLCWAGDREAKKIIGSVWNKIDIDYGEKIERVRSVLGYWQRKKYGKMKSEIRRLKKNIDRIINSNSRGDSVNGQRVDIQEVGYIQECVIRETNEWLTRDCTEYEVLQAIKHMDPNKAPGIDDLSRRDTINFCLDVLNGHNNMLVPPTCLKWGHFSLALTFEAPRCRWCPRLQHDQGPRLPKVSEALVHPSTKVPVVLEAPGLGYRWCPRLLHNQGPRFLIVLRLSQIQTPRCQWCPRLPHDQGPSLPMVSEAPAHRRHQGTDAIRGSHISEAPRCQYCSRLLYIRGTKVLMLLEALSPLMSGHEMGVDSALDNPCSLNITYPLKS</sequence>
<protein>
    <recommendedName>
        <fullName evidence="1">Endonuclease/exonuclease/phosphatase domain-containing protein</fullName>
    </recommendedName>
</protein>
<evidence type="ECO:0000259" key="1">
    <source>
        <dbReference type="Pfam" id="PF03372"/>
    </source>
</evidence>
<dbReference type="SUPFAM" id="SSF56219">
    <property type="entry name" value="DNase I-like"/>
    <property type="match status" value="1"/>
</dbReference>
<gene>
    <name evidence="2" type="ORF">GOBAR_AA11934</name>
</gene>
<evidence type="ECO:0000313" key="3">
    <source>
        <dbReference type="Proteomes" id="UP000239757"/>
    </source>
</evidence>
<dbReference type="AlphaFoldDB" id="A0A2P5XZD7"/>
<dbReference type="OrthoDB" id="1729225at2759"/>
<dbReference type="InterPro" id="IPR005135">
    <property type="entry name" value="Endo/exonuclease/phosphatase"/>
</dbReference>
<dbReference type="Proteomes" id="UP000239757">
    <property type="component" value="Unassembled WGS sequence"/>
</dbReference>
<organism evidence="2 3">
    <name type="scientific">Gossypium barbadense</name>
    <name type="common">Sea Island cotton</name>
    <name type="synonym">Hibiscus barbadensis</name>
    <dbReference type="NCBI Taxonomy" id="3634"/>
    <lineage>
        <taxon>Eukaryota</taxon>
        <taxon>Viridiplantae</taxon>
        <taxon>Streptophyta</taxon>
        <taxon>Embryophyta</taxon>
        <taxon>Tracheophyta</taxon>
        <taxon>Spermatophyta</taxon>
        <taxon>Magnoliopsida</taxon>
        <taxon>eudicotyledons</taxon>
        <taxon>Gunneridae</taxon>
        <taxon>Pentapetalae</taxon>
        <taxon>rosids</taxon>
        <taxon>malvids</taxon>
        <taxon>Malvales</taxon>
        <taxon>Malvaceae</taxon>
        <taxon>Malvoideae</taxon>
        <taxon>Gossypium</taxon>
    </lineage>
</organism>
<dbReference type="PANTHER" id="PTHR35218:SF9">
    <property type="entry name" value="ENDONUCLEASE_EXONUCLEASE_PHOSPHATASE DOMAIN-CONTAINING PROTEIN"/>
    <property type="match status" value="1"/>
</dbReference>
<evidence type="ECO:0000313" key="2">
    <source>
        <dbReference type="EMBL" id="PPS08710.1"/>
    </source>
</evidence>
<dbReference type="GO" id="GO:0003824">
    <property type="term" value="F:catalytic activity"/>
    <property type="evidence" value="ECO:0007669"/>
    <property type="project" value="InterPro"/>
</dbReference>
<accession>A0A2P5XZD7</accession>
<dbReference type="InterPro" id="IPR036691">
    <property type="entry name" value="Endo/exonu/phosph_ase_sf"/>
</dbReference>
<reference evidence="2 3" key="1">
    <citation type="submission" date="2015-01" db="EMBL/GenBank/DDBJ databases">
        <title>Genome of allotetraploid Gossypium barbadense reveals genomic plasticity and fiber elongation in cotton evolution.</title>
        <authorList>
            <person name="Chen X."/>
            <person name="Liu X."/>
            <person name="Zhao B."/>
            <person name="Zheng H."/>
            <person name="Hu Y."/>
            <person name="Lu G."/>
            <person name="Yang C."/>
            <person name="Chen J."/>
            <person name="Shan C."/>
            <person name="Zhang L."/>
            <person name="Zhou Y."/>
            <person name="Wang L."/>
            <person name="Guo W."/>
            <person name="Bai Y."/>
            <person name="Ruan J."/>
            <person name="Shangguan X."/>
            <person name="Mao Y."/>
            <person name="Jiang J."/>
            <person name="Zhu Y."/>
            <person name="Lei J."/>
            <person name="Kang H."/>
            <person name="Chen S."/>
            <person name="He X."/>
            <person name="Wang R."/>
            <person name="Wang Y."/>
            <person name="Chen J."/>
            <person name="Wang L."/>
            <person name="Yu S."/>
            <person name="Wang B."/>
            <person name="Wei J."/>
            <person name="Song S."/>
            <person name="Lu X."/>
            <person name="Gao Z."/>
            <person name="Gu W."/>
            <person name="Deng X."/>
            <person name="Ma D."/>
            <person name="Wang S."/>
            <person name="Liang W."/>
            <person name="Fang L."/>
            <person name="Cai C."/>
            <person name="Zhu X."/>
            <person name="Zhou B."/>
            <person name="Zhang Y."/>
            <person name="Chen Z."/>
            <person name="Xu S."/>
            <person name="Zhu R."/>
            <person name="Wang S."/>
            <person name="Zhang T."/>
            <person name="Zhao G."/>
        </authorList>
    </citation>
    <scope>NUCLEOTIDE SEQUENCE [LARGE SCALE GENOMIC DNA]</scope>
    <source>
        <strain evidence="3">cv. Xinhai21</strain>
        <tissue evidence="2">Leaf</tissue>
    </source>
</reference>
<feature type="domain" description="Endonuclease/exonuclease/phosphatase" evidence="1">
    <location>
        <begin position="4"/>
        <end position="93"/>
    </location>
</feature>
<dbReference type="EMBL" id="KZ663963">
    <property type="protein sequence ID" value="PPS08710.1"/>
    <property type="molecule type" value="Genomic_DNA"/>
</dbReference>